<keyword evidence="3" id="KW-0238">DNA-binding</keyword>
<dbReference type="Proteomes" id="UP000318199">
    <property type="component" value="Unassembled WGS sequence"/>
</dbReference>
<reference evidence="6 7" key="1">
    <citation type="submission" date="2019-07" db="EMBL/GenBank/DDBJ databases">
        <title>Caenimonas sedimenti sp. nov., isolated from activated sludge.</title>
        <authorList>
            <person name="Xu J."/>
        </authorList>
    </citation>
    <scope>NUCLEOTIDE SEQUENCE [LARGE SCALE GENOMIC DNA]</scope>
    <source>
        <strain evidence="6 7">HX-9-20</strain>
    </source>
</reference>
<dbReference type="Gene3D" id="1.10.10.10">
    <property type="entry name" value="Winged helix-like DNA-binding domain superfamily/Winged helix DNA-binding domain"/>
    <property type="match status" value="1"/>
</dbReference>
<dbReference type="EMBL" id="VOBQ01000024">
    <property type="protein sequence ID" value="TWO67021.1"/>
    <property type="molecule type" value="Genomic_DNA"/>
</dbReference>
<dbReference type="RefSeq" id="WP_145896524.1">
    <property type="nucleotide sequence ID" value="NZ_VOBQ01000024.1"/>
</dbReference>
<dbReference type="PROSITE" id="PS50931">
    <property type="entry name" value="HTH_LYSR"/>
    <property type="match status" value="1"/>
</dbReference>
<comment type="similarity">
    <text evidence="1">Belongs to the LysR transcriptional regulatory family.</text>
</comment>
<evidence type="ECO:0000256" key="2">
    <source>
        <dbReference type="ARBA" id="ARBA00023015"/>
    </source>
</evidence>
<protein>
    <submittedName>
        <fullName evidence="6">LysR family transcriptional regulator</fullName>
    </submittedName>
</protein>
<evidence type="ECO:0000256" key="1">
    <source>
        <dbReference type="ARBA" id="ARBA00009437"/>
    </source>
</evidence>
<dbReference type="Gene3D" id="3.40.190.290">
    <property type="match status" value="1"/>
</dbReference>
<dbReference type="Pfam" id="PF03466">
    <property type="entry name" value="LysR_substrate"/>
    <property type="match status" value="1"/>
</dbReference>
<keyword evidence="2" id="KW-0805">Transcription regulation</keyword>
<evidence type="ECO:0000259" key="5">
    <source>
        <dbReference type="PROSITE" id="PS50931"/>
    </source>
</evidence>
<dbReference type="GO" id="GO:0003700">
    <property type="term" value="F:DNA-binding transcription factor activity"/>
    <property type="evidence" value="ECO:0007669"/>
    <property type="project" value="InterPro"/>
</dbReference>
<accession>A0A562ZH28</accession>
<dbReference type="SUPFAM" id="SSF46785">
    <property type="entry name" value="Winged helix' DNA-binding domain"/>
    <property type="match status" value="1"/>
</dbReference>
<organism evidence="6 7">
    <name type="scientific">Caenimonas sedimenti</name>
    <dbReference type="NCBI Taxonomy" id="2596921"/>
    <lineage>
        <taxon>Bacteria</taxon>
        <taxon>Pseudomonadati</taxon>
        <taxon>Pseudomonadota</taxon>
        <taxon>Betaproteobacteria</taxon>
        <taxon>Burkholderiales</taxon>
        <taxon>Comamonadaceae</taxon>
        <taxon>Caenimonas</taxon>
    </lineage>
</organism>
<dbReference type="InterPro" id="IPR058163">
    <property type="entry name" value="LysR-type_TF_proteobact-type"/>
</dbReference>
<dbReference type="OrthoDB" id="9026421at2"/>
<keyword evidence="4" id="KW-0804">Transcription</keyword>
<dbReference type="FunFam" id="1.10.10.10:FF:000001">
    <property type="entry name" value="LysR family transcriptional regulator"/>
    <property type="match status" value="1"/>
</dbReference>
<dbReference type="GO" id="GO:0006351">
    <property type="term" value="P:DNA-templated transcription"/>
    <property type="evidence" value="ECO:0007669"/>
    <property type="project" value="TreeGrafter"/>
</dbReference>
<dbReference type="PANTHER" id="PTHR30537">
    <property type="entry name" value="HTH-TYPE TRANSCRIPTIONAL REGULATOR"/>
    <property type="match status" value="1"/>
</dbReference>
<dbReference type="InterPro" id="IPR036388">
    <property type="entry name" value="WH-like_DNA-bd_sf"/>
</dbReference>
<gene>
    <name evidence="6" type="ORF">FN976_26170</name>
</gene>
<feature type="domain" description="HTH lysR-type" evidence="5">
    <location>
        <begin position="1"/>
        <end position="59"/>
    </location>
</feature>
<dbReference type="AlphaFoldDB" id="A0A562ZH28"/>
<evidence type="ECO:0000256" key="3">
    <source>
        <dbReference type="ARBA" id="ARBA00023125"/>
    </source>
</evidence>
<dbReference type="InterPro" id="IPR005119">
    <property type="entry name" value="LysR_subst-bd"/>
</dbReference>
<name>A0A562ZH28_9BURK</name>
<keyword evidence="7" id="KW-1185">Reference proteome</keyword>
<proteinExistence type="inferred from homology"/>
<dbReference type="InterPro" id="IPR036390">
    <property type="entry name" value="WH_DNA-bd_sf"/>
</dbReference>
<dbReference type="CDD" id="cd08422">
    <property type="entry name" value="PBP2_CrgA_like"/>
    <property type="match status" value="1"/>
</dbReference>
<dbReference type="InterPro" id="IPR000847">
    <property type="entry name" value="LysR_HTH_N"/>
</dbReference>
<evidence type="ECO:0000313" key="7">
    <source>
        <dbReference type="Proteomes" id="UP000318199"/>
    </source>
</evidence>
<sequence length="300" mass="32495">MDRFQEMRVFAAVVDSGSFVRAADELSMSKAAVSRYVSELEARLGARLLHRTTRKLSLTGEGELFLARSRDILASLEEAEAELTTRSGHASGLLKVNVPLSFGIRHLAPLWPRFMAQHPGVTVHASLGDRVVDLLEEGFDLAIRIARLPDSTLVSRRLASTRLVLCAAPAYIAGRGAPAHPSELPGHDVIGYTLLAGGDTWDFQGPDGAIQVTLAPRLRSNNGDTCVEAALRAAGIVLQPTFLIADHLRAGTLVELLPGYSSIELDIYAVYPTKKFVPHKVRALVEFLAAEFVRPGWQGA</sequence>
<evidence type="ECO:0000313" key="6">
    <source>
        <dbReference type="EMBL" id="TWO67021.1"/>
    </source>
</evidence>
<dbReference type="FunFam" id="3.40.190.290:FF:000001">
    <property type="entry name" value="Transcriptional regulator, LysR family"/>
    <property type="match status" value="1"/>
</dbReference>
<dbReference type="Pfam" id="PF00126">
    <property type="entry name" value="HTH_1"/>
    <property type="match status" value="1"/>
</dbReference>
<dbReference type="SUPFAM" id="SSF53850">
    <property type="entry name" value="Periplasmic binding protein-like II"/>
    <property type="match status" value="1"/>
</dbReference>
<comment type="caution">
    <text evidence="6">The sequence shown here is derived from an EMBL/GenBank/DDBJ whole genome shotgun (WGS) entry which is preliminary data.</text>
</comment>
<evidence type="ECO:0000256" key="4">
    <source>
        <dbReference type="ARBA" id="ARBA00023163"/>
    </source>
</evidence>
<dbReference type="GO" id="GO:0043565">
    <property type="term" value="F:sequence-specific DNA binding"/>
    <property type="evidence" value="ECO:0007669"/>
    <property type="project" value="TreeGrafter"/>
</dbReference>
<dbReference type="PANTHER" id="PTHR30537:SF5">
    <property type="entry name" value="HTH-TYPE TRANSCRIPTIONAL ACTIVATOR TTDR-RELATED"/>
    <property type="match status" value="1"/>
</dbReference>